<evidence type="ECO:0000313" key="6">
    <source>
        <dbReference type="EMBL" id="KAB5569542.1"/>
    </source>
</evidence>
<dbReference type="Pfam" id="PF05641">
    <property type="entry name" value="Agenet"/>
    <property type="match status" value="3"/>
</dbReference>
<organism evidence="6 7">
    <name type="scientific">Salix brachista</name>
    <dbReference type="NCBI Taxonomy" id="2182728"/>
    <lineage>
        <taxon>Eukaryota</taxon>
        <taxon>Viridiplantae</taxon>
        <taxon>Streptophyta</taxon>
        <taxon>Embryophyta</taxon>
        <taxon>Tracheophyta</taxon>
        <taxon>Spermatophyta</taxon>
        <taxon>Magnoliopsida</taxon>
        <taxon>eudicotyledons</taxon>
        <taxon>Gunneridae</taxon>
        <taxon>Pentapetalae</taxon>
        <taxon>rosids</taxon>
        <taxon>fabids</taxon>
        <taxon>Malpighiales</taxon>
        <taxon>Salicaceae</taxon>
        <taxon>Saliceae</taxon>
        <taxon>Salix</taxon>
    </lineage>
</organism>
<dbReference type="PANTHER" id="PTHR31917:SF153">
    <property type="entry name" value="DUF724 DOMAIN-CONTAINING PROTEIN 3-RELATED"/>
    <property type="match status" value="1"/>
</dbReference>
<dbReference type="InterPro" id="IPR007930">
    <property type="entry name" value="DUF724"/>
</dbReference>
<dbReference type="InterPro" id="IPR008395">
    <property type="entry name" value="Agenet-like_dom"/>
</dbReference>
<evidence type="ECO:0000313" key="7">
    <source>
        <dbReference type="Proteomes" id="UP000326939"/>
    </source>
</evidence>
<feature type="compositionally biased region" description="Polar residues" evidence="4">
    <location>
        <begin position="359"/>
        <end position="372"/>
    </location>
</feature>
<feature type="compositionally biased region" description="Basic and acidic residues" evidence="4">
    <location>
        <begin position="656"/>
        <end position="670"/>
    </location>
</feature>
<name>A0A5N5NQI6_9ROSI</name>
<dbReference type="PANTHER" id="PTHR31917">
    <property type="entry name" value="AGENET DOMAIN-CONTAINING PROTEIN-RELATED"/>
    <property type="match status" value="1"/>
</dbReference>
<proteinExistence type="predicted"/>
<feature type="compositionally biased region" description="Low complexity" evidence="4">
    <location>
        <begin position="7"/>
        <end position="19"/>
    </location>
</feature>
<dbReference type="Proteomes" id="UP000326939">
    <property type="component" value="Chromosome 2"/>
</dbReference>
<reference evidence="7" key="1">
    <citation type="journal article" date="2019" name="Gigascience">
        <title>De novo genome assembly of the endangered Acer yangbiense, a plant species with extremely small populations endemic to Yunnan Province, China.</title>
        <authorList>
            <person name="Yang J."/>
            <person name="Wariss H.M."/>
            <person name="Tao L."/>
            <person name="Zhang R."/>
            <person name="Yun Q."/>
            <person name="Hollingsworth P."/>
            <person name="Dao Z."/>
            <person name="Luo G."/>
            <person name="Guo H."/>
            <person name="Ma Y."/>
            <person name="Sun W."/>
        </authorList>
    </citation>
    <scope>NUCLEOTIDE SEQUENCE [LARGE SCALE GENOMIC DNA]</scope>
    <source>
        <strain evidence="7">cv. br00</strain>
    </source>
</reference>
<sequence>MVGLDSNPQPQQNPQQQDQTIFFNKGEEVEVSSEEEGFRGAWYVATILEFPKPQSQATVKSASKKKRKAIVQYKTLVTEDGSIPLVEQVDPHLIRPLPPQDLLENDGFFQENEAIDASLRDGWWSGVVKKVLDGESRYMVYFDNPPDVLEFDAKALRLHLDWVDGNWVRPKRQRQATGSVFSPGTEVEVNLEKDNVRDVWLPAVVIKENEDKTFLVKCLSSRNSDEAGKMKTIVDFLHIRPRPPCPPCYADRNYELLERVDTCYGFGWRSGVITKLLAGRRYNVFFKQGNEDKELSHSRIRPHLDWVDGKWISKSKEVRVVSDSQGQFVGTNSSDNPDVAVQLKSSSAAEDKTKEKTDSSSIRNPTEMNSGEKSVKKLKLTLYNGGGIHSSASTMLTEVDTTEASVSVTALQSRKIPIEMSSNEKCCGFTTSKTGGKRARCIEKHMADAHPSNKTVKFSAGKTTKAKPHRVPELDCPKVDIVTRKGRVTKSPFKSPNDSAAVKDGDAVEVTVQGISENDVKTKDIEVPIIIGLKAIESIYQDDKEMLKLVRDQKKSLNDSTKDKNMVWNRFLSASVFVLLFSGMFNIPNGICGKQSKKKEGKTMQINRKIKSSGKDFVSVDIANEVVQVVVKDLTTNEVEWPTQARVEPKVSQNSSREKSSEAPKTDFMSREAAAAASQNVADDDQPLSTWFGNMQAPTSLEESRLSTGRIASGVSAAREKHVVEVETSTVDPKSNDNLVGNQSVPFVKKSPVWNTIESMEVFQIIPQKPHFHPLTECKGEYREGSAIGIMVTFASLFEKISSLKFDDCRSILESTLESLVDLEKHGFDITVPRCRLNELLSIKDGQGEVLNESKDEEAKIRVHTDEKRKLEEKINDIEKKITELQEELALTKEKMEAKGLDISKMLSHAAAINERIKNARDHFVIVASAPWKSP</sequence>
<dbReference type="SMART" id="SM00743">
    <property type="entry name" value="Agenet"/>
    <property type="match status" value="4"/>
</dbReference>
<feature type="domain" description="Agenet" evidence="5">
    <location>
        <begin position="179"/>
        <end position="247"/>
    </location>
</feature>
<evidence type="ECO:0000256" key="2">
    <source>
        <dbReference type="ARBA" id="ARBA00022604"/>
    </source>
</evidence>
<accession>A0A5N5NQI6</accession>
<feature type="compositionally biased region" description="Basic and acidic residues" evidence="4">
    <location>
        <begin position="349"/>
        <end position="358"/>
    </location>
</feature>
<feature type="domain" description="Agenet" evidence="5">
    <location>
        <begin position="21"/>
        <end position="102"/>
    </location>
</feature>
<feature type="domain" description="Agenet" evidence="5">
    <location>
        <begin position="107"/>
        <end position="164"/>
    </location>
</feature>
<evidence type="ECO:0000259" key="5">
    <source>
        <dbReference type="SMART" id="SM00743"/>
    </source>
</evidence>
<comment type="caution">
    <text evidence="6">The sequence shown here is derived from an EMBL/GenBank/DDBJ whole genome shotgun (WGS) entry which is preliminary data.</text>
</comment>
<evidence type="ECO:0000256" key="1">
    <source>
        <dbReference type="ARBA" id="ARBA00022448"/>
    </source>
</evidence>
<feature type="region of interest" description="Disordered" evidence="4">
    <location>
        <begin position="645"/>
        <end position="693"/>
    </location>
</feature>
<keyword evidence="7" id="KW-1185">Reference proteome</keyword>
<keyword evidence="3" id="KW-0175">Coiled coil</keyword>
<gene>
    <name evidence="6" type="ORF">DKX38_003335</name>
</gene>
<evidence type="ECO:0000256" key="3">
    <source>
        <dbReference type="SAM" id="Coils"/>
    </source>
</evidence>
<feature type="region of interest" description="Disordered" evidence="4">
    <location>
        <begin position="345"/>
        <end position="374"/>
    </location>
</feature>
<evidence type="ECO:0000256" key="4">
    <source>
        <dbReference type="SAM" id="MobiDB-lite"/>
    </source>
</evidence>
<protein>
    <recommendedName>
        <fullName evidence="5">Agenet domain-containing protein</fullName>
    </recommendedName>
</protein>
<dbReference type="AlphaFoldDB" id="A0A5N5NQI6"/>
<keyword evidence="2" id="KW-0341">Growth regulation</keyword>
<feature type="region of interest" description="Disordered" evidence="4">
    <location>
        <begin position="1"/>
        <end position="27"/>
    </location>
</feature>
<dbReference type="InterPro" id="IPR014002">
    <property type="entry name" value="Agenet_dom_plant"/>
</dbReference>
<dbReference type="Pfam" id="PF05266">
    <property type="entry name" value="DUF724"/>
    <property type="match status" value="1"/>
</dbReference>
<dbReference type="CDD" id="cd20406">
    <property type="entry name" value="Tudor_Agenet_AtDUF_rpt2_4"/>
    <property type="match status" value="2"/>
</dbReference>
<keyword evidence="1" id="KW-0813">Transport</keyword>
<feature type="coiled-coil region" evidence="3">
    <location>
        <begin position="854"/>
        <end position="895"/>
    </location>
</feature>
<feature type="domain" description="Agenet" evidence="5">
    <location>
        <begin position="252"/>
        <end position="308"/>
    </location>
</feature>
<dbReference type="EMBL" id="VDCV01000002">
    <property type="protein sequence ID" value="KAB5569542.1"/>
    <property type="molecule type" value="Genomic_DNA"/>
</dbReference>